<dbReference type="PANTHER" id="PTHR18460:SF3">
    <property type="entry name" value="TELO2-INTERACTING PROTEIN 1 HOMOLOG"/>
    <property type="match status" value="1"/>
</dbReference>
<evidence type="ECO:0000313" key="3">
    <source>
        <dbReference type="EMBL" id="KAF2069052.1"/>
    </source>
</evidence>
<evidence type="ECO:0000259" key="2">
    <source>
        <dbReference type="Pfam" id="PF24173"/>
    </source>
</evidence>
<dbReference type="InterPro" id="IPR057566">
    <property type="entry name" value="TPR_TTI1_N"/>
</dbReference>
<gene>
    <name evidence="3" type="ORF">CYY_009631</name>
</gene>
<feature type="domain" description="TTI1 N-terminal TPR" evidence="2">
    <location>
        <begin position="259"/>
        <end position="437"/>
    </location>
</feature>
<feature type="non-terminal residue" evidence="3">
    <location>
        <position position="685"/>
    </location>
</feature>
<dbReference type="OrthoDB" id="49511at2759"/>
<comment type="caution">
    <text evidence="3">The sequence shown here is derived from an EMBL/GenBank/DDBJ whole genome shotgun (WGS) entry which is preliminary data.</text>
</comment>
<organism evidence="3 4">
    <name type="scientific">Polysphondylium violaceum</name>
    <dbReference type="NCBI Taxonomy" id="133409"/>
    <lineage>
        <taxon>Eukaryota</taxon>
        <taxon>Amoebozoa</taxon>
        <taxon>Evosea</taxon>
        <taxon>Eumycetozoa</taxon>
        <taxon>Dictyostelia</taxon>
        <taxon>Dictyosteliales</taxon>
        <taxon>Dictyosteliaceae</taxon>
        <taxon>Polysphondylium</taxon>
    </lineage>
</organism>
<dbReference type="InterPro" id="IPR052587">
    <property type="entry name" value="TELO2-interacting_protein_1"/>
</dbReference>
<dbReference type="EMBL" id="AJWJ01000761">
    <property type="protein sequence ID" value="KAF2069052.1"/>
    <property type="molecule type" value="Genomic_DNA"/>
</dbReference>
<dbReference type="Proteomes" id="UP000695562">
    <property type="component" value="Unassembled WGS sequence"/>
</dbReference>
<reference evidence="3" key="1">
    <citation type="submission" date="2020-01" db="EMBL/GenBank/DDBJ databases">
        <title>Development of genomics and gene disruption for Polysphondylium violaceum indicates a role for the polyketide synthase stlB in stalk morphogenesis.</title>
        <authorList>
            <person name="Narita B."/>
            <person name="Kawabe Y."/>
            <person name="Kin K."/>
            <person name="Saito T."/>
            <person name="Gibbs R."/>
            <person name="Kuspa A."/>
            <person name="Muzny D."/>
            <person name="Queller D."/>
            <person name="Richards S."/>
            <person name="Strassman J."/>
            <person name="Sucgang R."/>
            <person name="Worley K."/>
            <person name="Schaap P."/>
        </authorList>
    </citation>
    <scope>NUCLEOTIDE SEQUENCE</scope>
    <source>
        <strain evidence="3">QSvi11</strain>
    </source>
</reference>
<feature type="compositionally biased region" description="Low complexity" evidence="1">
    <location>
        <begin position="8"/>
        <end position="20"/>
    </location>
</feature>
<dbReference type="PANTHER" id="PTHR18460">
    <property type="entry name" value="TEL2 INTERACTING PROTEIN 1 TTI1 FAMILY MEMBER"/>
    <property type="match status" value="1"/>
</dbReference>
<name>A0A8J4PL61_9MYCE</name>
<evidence type="ECO:0000256" key="1">
    <source>
        <dbReference type="SAM" id="MobiDB-lite"/>
    </source>
</evidence>
<dbReference type="AlphaFoldDB" id="A0A8J4PL61"/>
<dbReference type="GO" id="GO:0005737">
    <property type="term" value="C:cytoplasm"/>
    <property type="evidence" value="ECO:0007669"/>
    <property type="project" value="TreeGrafter"/>
</dbReference>
<proteinExistence type="predicted"/>
<keyword evidence="4" id="KW-1185">Reference proteome</keyword>
<dbReference type="Pfam" id="PF24173">
    <property type="entry name" value="TPR_TTI1_N"/>
    <property type="match status" value="2"/>
</dbReference>
<dbReference type="Pfam" id="PF24176">
    <property type="entry name" value="TPR_TTI1_2nd"/>
    <property type="match status" value="1"/>
</dbReference>
<feature type="domain" description="TTI1 N-terminal TPR" evidence="2">
    <location>
        <begin position="29"/>
        <end position="232"/>
    </location>
</feature>
<protein>
    <recommendedName>
        <fullName evidence="2">TTI1 N-terminal TPR domain-containing protein</fullName>
    </recommendedName>
</protein>
<sequence length="685" mass="77423">MSATSPRSNENNNNSNNSNNDKVTLTQVFNSLKPLCDRLMTLLSNTNAQTYKDDTLKQLGAQVIDLLDRMKEQIVKDDRQIQGPPARSSVIGYIFEYIMIPLSLIFNSKLLSENNARIVSVITKESVLISSFQLLDQLLQRITSIKSISKFVELLQLVTSCLFKDGSNSNSSSKNDTSSDEFIISGLECLKSLFICSEIQFFDKQVYSIHPFLGDNQQFVGFGYTISCLLSLLNRVPKIREESSSNSDSNNSDLKREEKISRPIKTSVLSCLDTCLQPFISRNIEYYPLLYQVSPAIISNLFKVITGDYKLGSKLKIQALNLFTSITVSIMNDKVYEQIKSTSPALLDTHKISSNNIHKLCCIIFPNSQSHSSLRPNQNKYSESSQTTLTCRIQLDKYQNRQAIVQSSYQILSNCCKESLSSLVPLLVEVLVLYLTDQFPQLVEMVQGYLAHLQSNESQLKDIVKDTIKDNFDHLFQSLPRLVCGDNMENGEHVNISLDEDKKALVTKLCIAYIIAMENDLSLLLSCSRIESVATTLLSLVEMTNPSSNNSDQDDAKNNSQILSSSLQDSLKIVNDNLFSQDNNKKKRVLKDNLLKPFIHFSSIQVENNIIELIQMFGRYSKFIEWIDIFLSNGSLSISPKRKEIIFILNQLMLGSSKMDNNGFIEFTCIQYILDEILSPNLLYL</sequence>
<accession>A0A8J4PL61</accession>
<feature type="region of interest" description="Disordered" evidence="1">
    <location>
        <begin position="1"/>
        <end position="22"/>
    </location>
</feature>
<evidence type="ECO:0000313" key="4">
    <source>
        <dbReference type="Proteomes" id="UP000695562"/>
    </source>
</evidence>